<dbReference type="AlphaFoldDB" id="A0A7D6ZE89"/>
<dbReference type="PROSITE" id="PS51186">
    <property type="entry name" value="GNAT"/>
    <property type="match status" value="1"/>
</dbReference>
<evidence type="ECO:0000259" key="3">
    <source>
        <dbReference type="PROSITE" id="PS51186"/>
    </source>
</evidence>
<proteinExistence type="predicted"/>
<keyword evidence="2" id="KW-0012">Acyltransferase</keyword>
<reference evidence="4 5" key="1">
    <citation type="submission" date="2020-07" db="EMBL/GenBank/DDBJ databases">
        <authorList>
            <person name="Zhuang K."/>
            <person name="Ran Y."/>
        </authorList>
    </citation>
    <scope>NUCLEOTIDE SEQUENCE [LARGE SCALE GENOMIC DNA]</scope>
    <source>
        <strain evidence="4 5">WCH-YHL-001</strain>
    </source>
</reference>
<evidence type="ECO:0000256" key="2">
    <source>
        <dbReference type="ARBA" id="ARBA00023315"/>
    </source>
</evidence>
<evidence type="ECO:0000313" key="5">
    <source>
        <dbReference type="Proteomes" id="UP000515512"/>
    </source>
</evidence>
<evidence type="ECO:0000256" key="1">
    <source>
        <dbReference type="ARBA" id="ARBA00022679"/>
    </source>
</evidence>
<name>A0A7D6ZE89_9NOCA</name>
<dbReference type="Pfam" id="PF13673">
    <property type="entry name" value="Acetyltransf_10"/>
    <property type="match status" value="1"/>
</dbReference>
<dbReference type="EMBL" id="CP059399">
    <property type="protein sequence ID" value="QLY28000.1"/>
    <property type="molecule type" value="Genomic_DNA"/>
</dbReference>
<dbReference type="PANTHER" id="PTHR43877">
    <property type="entry name" value="AMINOALKYLPHOSPHONATE N-ACETYLTRANSFERASE-RELATED-RELATED"/>
    <property type="match status" value="1"/>
</dbReference>
<dbReference type="InterPro" id="IPR016181">
    <property type="entry name" value="Acyl_CoA_acyltransferase"/>
</dbReference>
<dbReference type="KEGG" id="nhu:H0264_21560"/>
<evidence type="ECO:0000313" key="4">
    <source>
        <dbReference type="EMBL" id="QLY28000.1"/>
    </source>
</evidence>
<feature type="domain" description="N-acetyltransferase" evidence="3">
    <location>
        <begin position="121"/>
        <end position="248"/>
    </location>
</feature>
<dbReference type="InterPro" id="IPR000182">
    <property type="entry name" value="GNAT_dom"/>
</dbReference>
<dbReference type="GO" id="GO:0016747">
    <property type="term" value="F:acyltransferase activity, transferring groups other than amino-acyl groups"/>
    <property type="evidence" value="ECO:0007669"/>
    <property type="project" value="InterPro"/>
</dbReference>
<dbReference type="InterPro" id="IPR050832">
    <property type="entry name" value="Bact_Acetyltransf"/>
</dbReference>
<dbReference type="Proteomes" id="UP000515512">
    <property type="component" value="Chromosome"/>
</dbReference>
<dbReference type="SUPFAM" id="SSF55729">
    <property type="entry name" value="Acyl-CoA N-acyltransferases (Nat)"/>
    <property type="match status" value="1"/>
</dbReference>
<dbReference type="Gene3D" id="3.40.630.30">
    <property type="match status" value="1"/>
</dbReference>
<dbReference type="RefSeq" id="WP_181579208.1">
    <property type="nucleotide sequence ID" value="NZ_CP059399.1"/>
</dbReference>
<dbReference type="CDD" id="cd04301">
    <property type="entry name" value="NAT_SF"/>
    <property type="match status" value="1"/>
</dbReference>
<organism evidence="4 5">
    <name type="scientific">Nocardia huaxiensis</name>
    <dbReference type="NCBI Taxonomy" id="2755382"/>
    <lineage>
        <taxon>Bacteria</taxon>
        <taxon>Bacillati</taxon>
        <taxon>Actinomycetota</taxon>
        <taxon>Actinomycetes</taxon>
        <taxon>Mycobacteriales</taxon>
        <taxon>Nocardiaceae</taxon>
        <taxon>Nocardia</taxon>
    </lineage>
</organism>
<protein>
    <submittedName>
        <fullName evidence="4">GNAT family N-acetyltransferase</fullName>
    </submittedName>
</protein>
<sequence>MTPSGNRQRYVEAVNTYVATHLVRADESSREGDASSWFRTGGPSDELNGVLRLGGDLPYEIARLRDLFDGVPASWHVWREIDPPEIAELLARHGLAVFETEPLMVFTDKGSHLALGQGELARIEEVSDESGLAQWAALWSGVPGAAALAAGLRQAMRLGSTRYLVWREHGAVLGCAAVVTSAAGASIEHIVTRADRRGRGIGTALTQRALELALESGSDHVVLTASPDGEHIYRRLGFVTVGHVDRYA</sequence>
<accession>A0A7D6ZE89</accession>
<keyword evidence="5" id="KW-1185">Reference proteome</keyword>
<keyword evidence="1 4" id="KW-0808">Transferase</keyword>
<gene>
    <name evidence="4" type="ORF">H0264_21560</name>
</gene>